<protein>
    <submittedName>
        <fullName evidence="5 6">Probable pinoresinol-lariciresinol reductase 3</fullName>
    </submittedName>
</protein>
<evidence type="ECO:0000256" key="2">
    <source>
        <dbReference type="ARBA" id="ARBA00023002"/>
    </source>
</evidence>
<evidence type="ECO:0000313" key="4">
    <source>
        <dbReference type="Proteomes" id="UP001652660"/>
    </source>
</evidence>
<dbReference type="InterPro" id="IPR036291">
    <property type="entry name" value="NAD(P)-bd_dom_sf"/>
</dbReference>
<sequence length="259" mass="28701">MTNNSSKKSKILIIGVTGSLGFDLAKASVGASHPTFGLVRDSAFSDPNKSEKLQFLSNAGVTLLKGSLQDEDSLIEAIKKVDVVICSIPSQHVLDQKLLIQAIKLAGCIKRFIPSEFGLDPDKTQVADLDYSFYSKKAEIRRLIEAEHIPYTYICCNFFMRFLLPSLVQPGLKSPPRDKATIYGDGTIKGVFVKESDVAAFTVCTVDDPRSLNKALYLRPPGNVYSMNELMEIWETKIGKELQKTCITEQELLEKMKAT</sequence>
<dbReference type="PANTHER" id="PTHR43349">
    <property type="entry name" value="PINORESINOL REDUCTASE-RELATED"/>
    <property type="match status" value="1"/>
</dbReference>
<organism evidence="4 6">
    <name type="scientific">Coffea arabica</name>
    <name type="common">Arabian coffee</name>
    <dbReference type="NCBI Taxonomy" id="13443"/>
    <lineage>
        <taxon>Eukaryota</taxon>
        <taxon>Viridiplantae</taxon>
        <taxon>Streptophyta</taxon>
        <taxon>Embryophyta</taxon>
        <taxon>Tracheophyta</taxon>
        <taxon>Spermatophyta</taxon>
        <taxon>Magnoliopsida</taxon>
        <taxon>eudicotyledons</taxon>
        <taxon>Gunneridae</taxon>
        <taxon>Pentapetalae</taxon>
        <taxon>asterids</taxon>
        <taxon>lamiids</taxon>
        <taxon>Gentianales</taxon>
        <taxon>Rubiaceae</taxon>
        <taxon>Ixoroideae</taxon>
        <taxon>Gardenieae complex</taxon>
        <taxon>Bertiereae - Coffeeae clade</taxon>
        <taxon>Coffeeae</taxon>
        <taxon>Coffea</taxon>
    </lineage>
</organism>
<dbReference type="CDD" id="cd05259">
    <property type="entry name" value="PCBER_SDR_a"/>
    <property type="match status" value="1"/>
</dbReference>
<dbReference type="InterPro" id="IPR050608">
    <property type="entry name" value="NmrA-type/Isoflavone_red_sf"/>
</dbReference>
<accession>A0ABM4WG03</accession>
<dbReference type="Gene3D" id="3.90.25.10">
    <property type="entry name" value="UDP-galactose 4-epimerase, domain 1"/>
    <property type="match status" value="1"/>
</dbReference>
<dbReference type="PANTHER" id="PTHR43349:SF34">
    <property type="entry name" value="PINORESINOL-LARICIRESINOL REDUCTASE 3-RELATED"/>
    <property type="match status" value="1"/>
</dbReference>
<dbReference type="RefSeq" id="XP_071930722.1">
    <property type="nucleotide sequence ID" value="XM_072074621.1"/>
</dbReference>
<dbReference type="InterPro" id="IPR045312">
    <property type="entry name" value="PCBER-like"/>
</dbReference>
<evidence type="ECO:0000313" key="6">
    <source>
        <dbReference type="RefSeq" id="XP_071930723.1"/>
    </source>
</evidence>
<feature type="domain" description="NmrA-like" evidence="3">
    <location>
        <begin position="7"/>
        <end position="255"/>
    </location>
</feature>
<dbReference type="InterPro" id="IPR008030">
    <property type="entry name" value="NmrA-like"/>
</dbReference>
<keyword evidence="1" id="KW-0521">NADP</keyword>
<name>A0ABM4WG03_COFAR</name>
<dbReference type="GeneID" id="140035090"/>
<keyword evidence="4" id="KW-1185">Reference proteome</keyword>
<dbReference type="Gene3D" id="3.40.50.720">
    <property type="entry name" value="NAD(P)-binding Rossmann-like Domain"/>
    <property type="match status" value="1"/>
</dbReference>
<evidence type="ECO:0000256" key="1">
    <source>
        <dbReference type="ARBA" id="ARBA00022857"/>
    </source>
</evidence>
<evidence type="ECO:0000259" key="3">
    <source>
        <dbReference type="Pfam" id="PF05368"/>
    </source>
</evidence>
<proteinExistence type="predicted"/>
<reference evidence="5 6" key="1">
    <citation type="submission" date="2025-05" db="UniProtKB">
        <authorList>
            <consortium name="RefSeq"/>
        </authorList>
    </citation>
    <scope>IDENTIFICATION</scope>
    <source>
        <tissue evidence="5 6">Leaves</tissue>
    </source>
</reference>
<dbReference type="Pfam" id="PF05368">
    <property type="entry name" value="NmrA"/>
    <property type="match status" value="1"/>
</dbReference>
<evidence type="ECO:0000313" key="5">
    <source>
        <dbReference type="RefSeq" id="XP_071930722.1"/>
    </source>
</evidence>
<dbReference type="SUPFAM" id="SSF51735">
    <property type="entry name" value="NAD(P)-binding Rossmann-fold domains"/>
    <property type="match status" value="1"/>
</dbReference>
<gene>
    <name evidence="5 6" type="primary">LOC140035090</name>
</gene>
<dbReference type="Proteomes" id="UP001652660">
    <property type="component" value="Chromosome 2c"/>
</dbReference>
<keyword evidence="2" id="KW-0560">Oxidoreductase</keyword>
<dbReference type="RefSeq" id="XP_071930723.1">
    <property type="nucleotide sequence ID" value="XM_072074622.1"/>
</dbReference>